<feature type="region of interest" description="Disordered" evidence="13">
    <location>
        <begin position="360"/>
        <end position="383"/>
    </location>
</feature>
<dbReference type="CDD" id="cd17111">
    <property type="entry name" value="RA1_DAGK-theta"/>
    <property type="match status" value="1"/>
</dbReference>
<dbReference type="InterPro" id="IPR001206">
    <property type="entry name" value="Diacylglycerol_kinase_cat_dom"/>
</dbReference>
<evidence type="ECO:0000256" key="6">
    <source>
        <dbReference type="ARBA" id="ARBA00022741"/>
    </source>
</evidence>
<evidence type="ECO:0000259" key="15">
    <source>
        <dbReference type="PROSITE" id="PS50146"/>
    </source>
</evidence>
<dbReference type="InterPro" id="IPR002219">
    <property type="entry name" value="PKC_DAG/PE"/>
</dbReference>
<dbReference type="PANTHER" id="PTHR11255:SF54">
    <property type="entry name" value="DIACYLGLYCEROL KINASE THETA"/>
    <property type="match status" value="1"/>
</dbReference>
<dbReference type="InterPro" id="IPR029071">
    <property type="entry name" value="Ubiquitin-like_domsf"/>
</dbReference>
<keyword evidence="9" id="KW-0862">Zinc</keyword>
<dbReference type="AlphaFoldDB" id="A0AAV2TXI1"/>
<feature type="domain" description="Phorbol-ester/DAG-type" evidence="14">
    <location>
        <begin position="204"/>
        <end position="252"/>
    </location>
</feature>
<comment type="similarity">
    <text evidence="2 12">Belongs to the eukaryotic diacylglycerol kinase family.</text>
</comment>
<dbReference type="CDD" id="cd20854">
    <property type="entry name" value="C1_DGKtheta_typeV_rpt3"/>
    <property type="match status" value="1"/>
</dbReference>
<dbReference type="SUPFAM" id="SSF57889">
    <property type="entry name" value="Cysteine-rich domain"/>
    <property type="match status" value="3"/>
</dbReference>
<feature type="region of interest" description="Disordered" evidence="13">
    <location>
        <begin position="1043"/>
        <end position="1065"/>
    </location>
</feature>
<dbReference type="InterPro" id="IPR037607">
    <property type="entry name" value="DGK"/>
</dbReference>
<evidence type="ECO:0000256" key="8">
    <source>
        <dbReference type="ARBA" id="ARBA00022777"/>
    </source>
</evidence>
<dbReference type="GO" id="GO:0016020">
    <property type="term" value="C:membrane"/>
    <property type="evidence" value="ECO:0007669"/>
    <property type="project" value="UniProtKB-SubCell"/>
</dbReference>
<dbReference type="InterPro" id="IPR017438">
    <property type="entry name" value="ATP-NAD_kinase_N"/>
</dbReference>
<evidence type="ECO:0000256" key="9">
    <source>
        <dbReference type="ARBA" id="ARBA00022833"/>
    </source>
</evidence>
<dbReference type="Gene3D" id="3.40.50.10330">
    <property type="entry name" value="Probable inorganic polyphosphate/atp-NAD kinase, domain 1"/>
    <property type="match status" value="1"/>
</dbReference>
<dbReference type="InterPro" id="IPR016064">
    <property type="entry name" value="NAD/diacylglycerol_kinase_sf"/>
</dbReference>
<evidence type="ECO:0000256" key="7">
    <source>
        <dbReference type="ARBA" id="ARBA00022771"/>
    </source>
</evidence>
<dbReference type="FunFam" id="3.30.60.20:FF:000002">
    <property type="entry name" value="Diacylglycerol kinase"/>
    <property type="match status" value="1"/>
</dbReference>
<dbReference type="SMART" id="SM00045">
    <property type="entry name" value="DAGKa"/>
    <property type="match status" value="1"/>
</dbReference>
<evidence type="ECO:0000256" key="3">
    <source>
        <dbReference type="ARBA" id="ARBA00022679"/>
    </source>
</evidence>
<dbReference type="CDD" id="cd20804">
    <property type="entry name" value="C1_DGKtheta_typeV_rpt2"/>
    <property type="match status" value="1"/>
</dbReference>
<feature type="compositionally biased region" description="Polar residues" evidence="13">
    <location>
        <begin position="1135"/>
        <end position="1149"/>
    </location>
</feature>
<evidence type="ECO:0000256" key="13">
    <source>
        <dbReference type="SAM" id="MobiDB-lite"/>
    </source>
</evidence>
<dbReference type="SMART" id="SM00046">
    <property type="entry name" value="DAGKc"/>
    <property type="match status" value="1"/>
</dbReference>
<evidence type="ECO:0000313" key="17">
    <source>
        <dbReference type="Proteomes" id="UP001497525"/>
    </source>
</evidence>
<dbReference type="InterPro" id="IPR000756">
    <property type="entry name" value="Diacylglycerol_kin_accessory"/>
</dbReference>
<dbReference type="GO" id="GO:0007200">
    <property type="term" value="P:phospholipase C-activating G protein-coupled receptor signaling pathway"/>
    <property type="evidence" value="ECO:0007669"/>
    <property type="project" value="InterPro"/>
</dbReference>
<keyword evidence="11" id="KW-0472">Membrane</keyword>
<dbReference type="CDD" id="cd20803">
    <property type="entry name" value="C1_DGKtheta_typeV_rpt1"/>
    <property type="match status" value="1"/>
</dbReference>
<evidence type="ECO:0000256" key="10">
    <source>
        <dbReference type="ARBA" id="ARBA00022840"/>
    </source>
</evidence>
<evidence type="ECO:0000256" key="1">
    <source>
        <dbReference type="ARBA" id="ARBA00004370"/>
    </source>
</evidence>
<proteinExistence type="inferred from homology"/>
<dbReference type="Gene3D" id="2.60.200.40">
    <property type="match status" value="1"/>
</dbReference>
<feature type="domain" description="Phorbol-ester/DAG-type" evidence="14">
    <location>
        <begin position="141"/>
        <end position="191"/>
    </location>
</feature>
<keyword evidence="6 12" id="KW-0547">Nucleotide-binding</keyword>
<keyword evidence="7" id="KW-0863">Zinc-finger</keyword>
<dbReference type="InterPro" id="IPR056392">
    <property type="entry name" value="DGKtheta_RBD"/>
</dbReference>
<evidence type="ECO:0000313" key="16">
    <source>
        <dbReference type="EMBL" id="CAL5142072.1"/>
    </source>
</evidence>
<keyword evidence="8 12" id="KW-0418">Kinase</keyword>
<protein>
    <recommendedName>
        <fullName evidence="12">Diacylglycerol kinase</fullName>
        <shortName evidence="12">DAG kinase</shortName>
        <ecNumber evidence="12">2.7.1.107</ecNumber>
    </recommendedName>
</protein>
<keyword evidence="10 12" id="KW-0067">ATP-binding</keyword>
<evidence type="ECO:0000256" key="2">
    <source>
        <dbReference type="ARBA" id="ARBA00009280"/>
    </source>
</evidence>
<comment type="catalytic activity">
    <reaction evidence="12">
        <text>a 1,2-diacyl-sn-glycerol + ATP = a 1,2-diacyl-sn-glycero-3-phosphate + ADP + H(+)</text>
        <dbReference type="Rhea" id="RHEA:10272"/>
        <dbReference type="ChEBI" id="CHEBI:15378"/>
        <dbReference type="ChEBI" id="CHEBI:17815"/>
        <dbReference type="ChEBI" id="CHEBI:30616"/>
        <dbReference type="ChEBI" id="CHEBI:58608"/>
        <dbReference type="ChEBI" id="CHEBI:456216"/>
        <dbReference type="EC" id="2.7.1.107"/>
    </reaction>
</comment>
<dbReference type="PANTHER" id="PTHR11255">
    <property type="entry name" value="DIACYLGLYCEROL KINASE"/>
    <property type="match status" value="1"/>
</dbReference>
<dbReference type="Proteomes" id="UP001497525">
    <property type="component" value="Unassembled WGS sequence"/>
</dbReference>
<feature type="compositionally biased region" description="Basic and acidic residues" evidence="13">
    <location>
        <begin position="1125"/>
        <end position="1134"/>
    </location>
</feature>
<dbReference type="Gene3D" id="3.30.60.20">
    <property type="match status" value="2"/>
</dbReference>
<keyword evidence="4" id="KW-0479">Metal-binding</keyword>
<keyword evidence="3 12" id="KW-0808">Transferase</keyword>
<reference evidence="16" key="1">
    <citation type="submission" date="2024-06" db="EMBL/GenBank/DDBJ databases">
        <authorList>
            <person name="Liu X."/>
            <person name="Lenzi L."/>
            <person name="Haldenby T S."/>
            <person name="Uol C."/>
        </authorList>
    </citation>
    <scope>NUCLEOTIDE SEQUENCE</scope>
</reference>
<name>A0AAV2TXI1_CALDB</name>
<dbReference type="GO" id="GO:0008270">
    <property type="term" value="F:zinc ion binding"/>
    <property type="evidence" value="ECO:0007669"/>
    <property type="project" value="UniProtKB-KW"/>
</dbReference>
<dbReference type="EMBL" id="CAXLJL010000945">
    <property type="protein sequence ID" value="CAL5142072.1"/>
    <property type="molecule type" value="Genomic_DNA"/>
</dbReference>
<dbReference type="Pfam" id="PF00609">
    <property type="entry name" value="DAGK_acc"/>
    <property type="match status" value="1"/>
</dbReference>
<organism evidence="16 17">
    <name type="scientific">Calicophoron daubneyi</name>
    <name type="common">Rumen fluke</name>
    <name type="synonym">Paramphistomum daubneyi</name>
    <dbReference type="NCBI Taxonomy" id="300641"/>
    <lineage>
        <taxon>Eukaryota</taxon>
        <taxon>Metazoa</taxon>
        <taxon>Spiralia</taxon>
        <taxon>Lophotrochozoa</taxon>
        <taxon>Platyhelminthes</taxon>
        <taxon>Trematoda</taxon>
        <taxon>Digenea</taxon>
        <taxon>Plagiorchiida</taxon>
        <taxon>Pronocephalata</taxon>
        <taxon>Paramphistomoidea</taxon>
        <taxon>Paramphistomidae</taxon>
        <taxon>Calicophoron</taxon>
    </lineage>
</organism>
<dbReference type="SUPFAM" id="SSF54236">
    <property type="entry name" value="Ubiquitin-like"/>
    <property type="match status" value="1"/>
</dbReference>
<evidence type="ECO:0000256" key="11">
    <source>
        <dbReference type="ARBA" id="ARBA00023136"/>
    </source>
</evidence>
<dbReference type="EC" id="2.7.1.107" evidence="12"/>
<dbReference type="PROSITE" id="PS50081">
    <property type="entry name" value="ZF_DAG_PE_2"/>
    <property type="match status" value="3"/>
</dbReference>
<dbReference type="Pfam" id="PF24099">
    <property type="entry name" value="RBD_DGKtheta"/>
    <property type="match status" value="1"/>
</dbReference>
<dbReference type="FunFam" id="3.40.50.10330:FF:000011">
    <property type="entry name" value="Diacylglycerol kinase"/>
    <property type="match status" value="1"/>
</dbReference>
<comment type="subcellular location">
    <subcellularLocation>
        <location evidence="1">Membrane</location>
    </subcellularLocation>
</comment>
<dbReference type="InterPro" id="IPR020454">
    <property type="entry name" value="DAG/PE-bd"/>
</dbReference>
<dbReference type="GO" id="GO:0005524">
    <property type="term" value="F:ATP binding"/>
    <property type="evidence" value="ECO:0007669"/>
    <property type="project" value="UniProtKB-KW"/>
</dbReference>
<gene>
    <name evidence="16" type="ORF">CDAUBV1_LOCUS17353</name>
</gene>
<feature type="region of interest" description="Disordered" evidence="13">
    <location>
        <begin position="1"/>
        <end position="37"/>
    </location>
</feature>
<evidence type="ECO:0000256" key="12">
    <source>
        <dbReference type="RuleBase" id="RU361128"/>
    </source>
</evidence>
<dbReference type="GO" id="GO:0004143">
    <property type="term" value="F:ATP-dependent diacylglycerol kinase activity"/>
    <property type="evidence" value="ECO:0007669"/>
    <property type="project" value="UniProtKB-EC"/>
</dbReference>
<feature type="region of interest" description="Disordered" evidence="13">
    <location>
        <begin position="1109"/>
        <end position="1155"/>
    </location>
</feature>
<dbReference type="PROSITE" id="PS50146">
    <property type="entry name" value="DAGK"/>
    <property type="match status" value="1"/>
</dbReference>
<feature type="compositionally biased region" description="Basic and acidic residues" evidence="13">
    <location>
        <begin position="369"/>
        <end position="383"/>
    </location>
</feature>
<feature type="domain" description="DAGKc" evidence="15">
    <location>
        <begin position="678"/>
        <end position="816"/>
    </location>
</feature>
<dbReference type="PROSITE" id="PS00479">
    <property type="entry name" value="ZF_DAG_PE_1"/>
    <property type="match status" value="2"/>
</dbReference>
<dbReference type="PRINTS" id="PR00008">
    <property type="entry name" value="DAGPEDOMAIN"/>
</dbReference>
<dbReference type="SMART" id="SM00109">
    <property type="entry name" value="C1"/>
    <property type="match status" value="3"/>
</dbReference>
<dbReference type="InterPro" id="IPR046349">
    <property type="entry name" value="C1-like_sf"/>
</dbReference>
<evidence type="ECO:0000256" key="5">
    <source>
        <dbReference type="ARBA" id="ARBA00022737"/>
    </source>
</evidence>
<evidence type="ECO:0000259" key="14">
    <source>
        <dbReference type="PROSITE" id="PS50081"/>
    </source>
</evidence>
<comment type="caution">
    <text evidence="16">The sequence shown here is derived from an EMBL/GenBank/DDBJ whole genome shotgun (WGS) entry which is preliminary data.</text>
</comment>
<feature type="domain" description="Phorbol-ester/DAG-type" evidence="14">
    <location>
        <begin position="270"/>
        <end position="321"/>
    </location>
</feature>
<dbReference type="Pfam" id="PF00130">
    <property type="entry name" value="C1_1"/>
    <property type="match status" value="2"/>
</dbReference>
<dbReference type="FunFam" id="2.60.200.40:FF:000004">
    <property type="entry name" value="Diacylglycerol kinase"/>
    <property type="match status" value="1"/>
</dbReference>
<feature type="region of interest" description="Disordered" evidence="13">
    <location>
        <begin position="55"/>
        <end position="77"/>
    </location>
</feature>
<evidence type="ECO:0000256" key="4">
    <source>
        <dbReference type="ARBA" id="ARBA00022723"/>
    </source>
</evidence>
<dbReference type="SUPFAM" id="SSF111331">
    <property type="entry name" value="NAD kinase/diacylglycerol kinase-like"/>
    <property type="match status" value="1"/>
</dbReference>
<sequence length="1208" mass="134173">MDPLEPSNRTRVPTGSHAKFRSAAAINSESSVEREPGQLVTYLNPREVLDNRNLVPGTASDCDSGYNRPLNFPDNQKRISGLETEAPVSDTHIWNEKTERTTSASQQQPLNMCVSQHLEPSSENSCVPTGVSTTKTFKIDGHTFLRRNLHKPACCHHCGEVIWGILSTGYQCEVCNLLAHERCLTSICSPCTPTAPLRIKFPMAHCWSDPVHFKRKYCNVCRKRLEDNLSVRCEVCEYYCHVDCQNYAVNDCKRGATYLPGKPVAPPHQIHHWREGNLPPNSKCATCRKTCWSSECLTGYRCQWCGLTAHAACISQLNDECDFGPLRDIMLPACCVALPRPNVLIEHIIGITKRPQSRAISEDWSSSGESKEDSWQERRSPKETIDRASSDEYVCVFDGIGGLKRHSWRSFSFSKTMSTYSAVKRCLKTFHLAGTPDSYNIYEVNEKDGRENKLNTNANFRSQLRFDVKQPSILLRAKEPQESSLSVKVYAGDLGYILPPNASDYEEIVIDSNTTSSDAVAMALEKFGCGHLTSDDCYLSSVCIDRVVTERALDGAEILSALLNQIRQESARTSQLTRFEIRFVEDPSDSHTVSVFVGNLKENLSQRSYECILLDKLGEEYRWDTIDAIYYESGCLVLTYRSPERAERAYELLKDSMLIDKPLMALLIPTIHPEHLPKGVQPLLVFVNLKSGGCQGTDLIVAFRRLLNPFQVFNLDYGGPLPGLYCFRHLASYKILVCGGDGTVGWVLSCLDIVGQDAACNSPAIAPLPLGTGNDLARVLRWGSGFSSAEDPLAILKDVVAAEEVQLDRWTFVVRPEEEFKDEAKMALEMQTNASNASEDNSIMIIMNNYFGIGIDADLSLDFHNARSENPSKFNSRIHNKGVYFKIGLRKMINRTACKDLHKQIVVVADGKILMLPPIEGLIVLNILSWGGGANPWGVEKDDVFVKPTHYDGLLEVVGISGVVHMGQIYSGLGTGIRLAQAAHLKILLKTELPIQIDGEPFIHPAGQIVVLRSALRATMLRKVKRVKRHTMEISLPSDLSRVTIQPNTQPDSLETISSDRNSPSTLHKVISGGSTDFLPISREIVRSKSDNSFKDSCGCPNERKVAEDRFETRRSAQSSTQQALDERKEEFEGSRTSAFAQLDNTSPTDDVKSPEISGSLSAAIQTHQRPIISACTDSSQLPPCLLMSDDGVEAPILHSASIKRTNT</sequence>
<accession>A0AAV2TXI1</accession>
<dbReference type="Pfam" id="PF00781">
    <property type="entry name" value="DAGK_cat"/>
    <property type="match status" value="1"/>
</dbReference>
<keyword evidence="5" id="KW-0677">Repeat</keyword>